<protein>
    <submittedName>
        <fullName evidence="1">Unnamed protein product</fullName>
    </submittedName>
</protein>
<name>A0ACB5TWF2_CANBO</name>
<keyword evidence="2" id="KW-1185">Reference proteome</keyword>
<proteinExistence type="predicted"/>
<organism evidence="1 2">
    <name type="scientific">Candida boidinii</name>
    <name type="common">Yeast</name>
    <dbReference type="NCBI Taxonomy" id="5477"/>
    <lineage>
        <taxon>Eukaryota</taxon>
        <taxon>Fungi</taxon>
        <taxon>Dikarya</taxon>
        <taxon>Ascomycota</taxon>
        <taxon>Saccharomycotina</taxon>
        <taxon>Pichiomycetes</taxon>
        <taxon>Pichiales</taxon>
        <taxon>Pichiaceae</taxon>
        <taxon>Ogataea</taxon>
        <taxon>Ogataea/Candida clade</taxon>
    </lineage>
</organism>
<gene>
    <name evidence="1" type="ORF">Cboi01_000419700</name>
</gene>
<reference evidence="1" key="1">
    <citation type="submission" date="2023-04" db="EMBL/GenBank/DDBJ databases">
        <title>Candida boidinii NBRC 1967.</title>
        <authorList>
            <person name="Ichikawa N."/>
            <person name="Sato H."/>
            <person name="Tonouchi N."/>
        </authorList>
    </citation>
    <scope>NUCLEOTIDE SEQUENCE</scope>
    <source>
        <strain evidence="1">NBRC 1967</strain>
    </source>
</reference>
<sequence length="642" mass="69399">MSSSNDQPVPKLKDLSIHGRSGLNPSIQAKLRAFQQQRQSQSQSQSQLNLQSSQSKNSPSSTFSSSPQQSNQLLQTIQTQLNQSAQMQHNNNNNNILNPQQLQQSHINSNRSFENIQLTNNSSQNSLPHINTDLNDIDNSNNKSIEIGIDDKNIESFNNNKPLPPLPPLPPTISSCASINNSSSTNTPMTANSISSSYPSTPLTPNQEHYLTANNSSNMDLSDSNYSIEDDNSTVVRRTSFRIPKSSTTPKSELDQDIMIKRSLSLERTLRQQQKFHNHHNISSGYTQNSLSSNVNSSTSTRPTSLPPLSHPKSNSSSELAMHLNSNNSNTNLSSTPLSSSPVPPLTISPNIHAQIQAHLQSQIQNAAKTIDSDYSDSSASTPVNVQSPPLNPGTIPISQSTMESSNEQSSILNDNNNNDSKPSITQSPIDSSAANSVTSSIGNIKNLATNSSLSSIRTISSHSSSDGSSPSTPTLKSPVLRSSALNNLQKKPSLSQRRGMKLDMKSLTGGNGGIDTDNPTTTATTTQGDIQQQSPRKSKQSPLSLKLNLNGLTTPVMGNASPINNNNNMNSASVGASPVDKFSMKLPNIDKKDDKLTSTMNRVKNSALPNRSNNSAMNEYQQDLKVCLQILPNTLMLNLDL</sequence>
<evidence type="ECO:0000313" key="1">
    <source>
        <dbReference type="EMBL" id="GME96219.1"/>
    </source>
</evidence>
<dbReference type="EMBL" id="BSXV01002604">
    <property type="protein sequence ID" value="GME96219.1"/>
    <property type="molecule type" value="Genomic_DNA"/>
</dbReference>
<evidence type="ECO:0000313" key="2">
    <source>
        <dbReference type="Proteomes" id="UP001165101"/>
    </source>
</evidence>
<accession>A0ACB5TWF2</accession>
<dbReference type="Proteomes" id="UP001165101">
    <property type="component" value="Unassembled WGS sequence"/>
</dbReference>
<comment type="caution">
    <text evidence="1">The sequence shown here is derived from an EMBL/GenBank/DDBJ whole genome shotgun (WGS) entry which is preliminary data.</text>
</comment>